<dbReference type="PANTHER" id="PTHR42987">
    <property type="entry name" value="PEPTIDASE S49"/>
    <property type="match status" value="1"/>
</dbReference>
<dbReference type="EMBL" id="FPBK01000005">
    <property type="protein sequence ID" value="SFU48921.1"/>
    <property type="molecule type" value="Genomic_DNA"/>
</dbReference>
<dbReference type="Gene3D" id="3.90.226.10">
    <property type="entry name" value="2-enoyl-CoA Hydratase, Chain A, domain 1"/>
    <property type="match status" value="1"/>
</dbReference>
<feature type="domain" description="Peptidase S49" evidence="2">
    <location>
        <begin position="136"/>
        <end position="288"/>
    </location>
</feature>
<keyword evidence="3" id="KW-0645">Protease</keyword>
<evidence type="ECO:0000256" key="1">
    <source>
        <dbReference type="ARBA" id="ARBA00008683"/>
    </source>
</evidence>
<dbReference type="InterPro" id="IPR029045">
    <property type="entry name" value="ClpP/crotonase-like_dom_sf"/>
</dbReference>
<gene>
    <name evidence="3" type="ORF">SAMN05216480_10528</name>
</gene>
<name>A0A1I7GKQ3_9FLAO</name>
<reference evidence="3 4" key="1">
    <citation type="submission" date="2016-10" db="EMBL/GenBank/DDBJ databases">
        <authorList>
            <person name="de Groot N.N."/>
        </authorList>
    </citation>
    <scope>NUCLEOTIDE SEQUENCE [LARGE SCALE GENOMIC DNA]</scope>
    <source>
        <strain evidence="3 4">CGMCC 1.12333</strain>
    </source>
</reference>
<dbReference type="InterPro" id="IPR002142">
    <property type="entry name" value="Peptidase_S49"/>
</dbReference>
<dbReference type="Proteomes" id="UP000199138">
    <property type="component" value="Unassembled WGS sequence"/>
</dbReference>
<evidence type="ECO:0000313" key="4">
    <source>
        <dbReference type="Proteomes" id="UP000199138"/>
    </source>
</evidence>
<dbReference type="GO" id="GO:0008233">
    <property type="term" value="F:peptidase activity"/>
    <property type="evidence" value="ECO:0007669"/>
    <property type="project" value="UniProtKB-KW"/>
</dbReference>
<dbReference type="RefSeq" id="WP_093024703.1">
    <property type="nucleotide sequence ID" value="NZ_FPBK01000005.1"/>
</dbReference>
<dbReference type="STRING" id="1224947.SAMN05216480_10528"/>
<dbReference type="GO" id="GO:0006508">
    <property type="term" value="P:proteolysis"/>
    <property type="evidence" value="ECO:0007669"/>
    <property type="project" value="UniProtKB-KW"/>
</dbReference>
<sequence>MKVNGLLHDIAKGQWAMSLEGYMAWAPVAYKILTGKSELPELEAAKLITFYGDQGNELMPDEEGAVDVSRGAVAVVNIIGPMIKYGDWCVWGADEISKKIKGLYADPNIKGIVIVCDGPGGAVGGIPYYKDLARYKNKPLGIVYDTMCSAHLWGMYAMKPDFVWAANDISAQVGSMGIMISLLDNRKYLTENGISIHDIYADESSDKNQPFIQALNGEYDLIKAESLNPLARKFQSEMLTLRPSLKKEVPGVITGKVFFTDQALEYGFADGVGTVEEAIERVEILSEIN</sequence>
<dbReference type="AlphaFoldDB" id="A0A1I7GKQ3"/>
<comment type="similarity">
    <text evidence="1">Belongs to the peptidase S49 family.</text>
</comment>
<dbReference type="SUPFAM" id="SSF52096">
    <property type="entry name" value="ClpP/crotonase"/>
    <property type="match status" value="1"/>
</dbReference>
<accession>A0A1I7GKQ3</accession>
<keyword evidence="4" id="KW-1185">Reference proteome</keyword>
<keyword evidence="3" id="KW-0378">Hydrolase</keyword>
<protein>
    <submittedName>
        <fullName evidence="3">Protease-4</fullName>
    </submittedName>
</protein>
<dbReference type="Pfam" id="PF01343">
    <property type="entry name" value="Peptidase_S49"/>
    <property type="match status" value="1"/>
</dbReference>
<organism evidence="3 4">
    <name type="scientific">Pustulibacterium marinum</name>
    <dbReference type="NCBI Taxonomy" id="1224947"/>
    <lineage>
        <taxon>Bacteria</taxon>
        <taxon>Pseudomonadati</taxon>
        <taxon>Bacteroidota</taxon>
        <taxon>Flavobacteriia</taxon>
        <taxon>Flavobacteriales</taxon>
        <taxon>Flavobacteriaceae</taxon>
        <taxon>Pustulibacterium</taxon>
    </lineage>
</organism>
<evidence type="ECO:0000259" key="2">
    <source>
        <dbReference type="Pfam" id="PF01343"/>
    </source>
</evidence>
<dbReference type="OrthoDB" id="1490107at2"/>
<dbReference type="PANTHER" id="PTHR42987:SF4">
    <property type="entry name" value="PROTEASE SOHB-RELATED"/>
    <property type="match status" value="1"/>
</dbReference>
<evidence type="ECO:0000313" key="3">
    <source>
        <dbReference type="EMBL" id="SFU48921.1"/>
    </source>
</evidence>
<proteinExistence type="inferred from homology"/>